<feature type="transmembrane region" description="Helical" evidence="1">
    <location>
        <begin position="72"/>
        <end position="88"/>
    </location>
</feature>
<comment type="caution">
    <text evidence="2">The sequence shown here is derived from an EMBL/GenBank/DDBJ whole genome shotgun (WGS) entry which is preliminary data.</text>
</comment>
<sequence length="104" mass="12044">MPGSCTILLDTEIFHQGRKFMGEHKQKPGSDWLAWEKQRDSLKNRWVIVVVAFWVTALIAAAMYVVNKQLDFILTSIALGMMVLGVWLKSRYQQHLRKEPENKA</sequence>
<evidence type="ECO:0000313" key="3">
    <source>
        <dbReference type="Proteomes" id="UP000886674"/>
    </source>
</evidence>
<accession>A0A9E4NLT0</accession>
<name>A0A9E4NLT0_9GAMM</name>
<organism evidence="2 3">
    <name type="scientific">Candidatus Thiodiazotropha taylori</name>
    <dbReference type="NCBI Taxonomy" id="2792791"/>
    <lineage>
        <taxon>Bacteria</taxon>
        <taxon>Pseudomonadati</taxon>
        <taxon>Pseudomonadota</taxon>
        <taxon>Gammaproteobacteria</taxon>
        <taxon>Chromatiales</taxon>
        <taxon>Sedimenticolaceae</taxon>
        <taxon>Candidatus Thiodiazotropha</taxon>
    </lineage>
</organism>
<dbReference type="Proteomes" id="UP000886674">
    <property type="component" value="Unassembled WGS sequence"/>
</dbReference>
<reference evidence="2" key="1">
    <citation type="journal article" date="2021" name="Proc. Natl. Acad. Sci. U.S.A.">
        <title>Global biogeography of chemosynthetic symbionts reveals both localized and globally distributed symbiont groups. .</title>
        <authorList>
            <person name="Osvatic J.T."/>
            <person name="Wilkins L.G.E."/>
            <person name="Leibrecht L."/>
            <person name="Leray M."/>
            <person name="Zauner S."/>
            <person name="Polzin J."/>
            <person name="Camacho Y."/>
            <person name="Gros O."/>
            <person name="van Gils J.A."/>
            <person name="Eisen J.A."/>
            <person name="Petersen J.M."/>
            <person name="Yuen B."/>
        </authorList>
    </citation>
    <scope>NUCLEOTIDE SEQUENCE</scope>
    <source>
        <strain evidence="2">MAGclacostrist055</strain>
    </source>
</reference>
<dbReference type="EMBL" id="JAEPCR010000076">
    <property type="protein sequence ID" value="MCG7979538.1"/>
    <property type="molecule type" value="Genomic_DNA"/>
</dbReference>
<feature type="transmembrane region" description="Helical" evidence="1">
    <location>
        <begin position="46"/>
        <end position="66"/>
    </location>
</feature>
<proteinExistence type="predicted"/>
<dbReference type="AlphaFoldDB" id="A0A9E4NLT0"/>
<keyword evidence="1" id="KW-1133">Transmembrane helix</keyword>
<keyword evidence="1" id="KW-0472">Membrane</keyword>
<keyword evidence="1" id="KW-0812">Transmembrane</keyword>
<evidence type="ECO:0000313" key="2">
    <source>
        <dbReference type="EMBL" id="MCG7979538.1"/>
    </source>
</evidence>
<evidence type="ECO:0000256" key="1">
    <source>
        <dbReference type="SAM" id="Phobius"/>
    </source>
</evidence>
<gene>
    <name evidence="2" type="ORF">JAY77_15525</name>
</gene>
<protein>
    <submittedName>
        <fullName evidence="2">Uncharacterized protein</fullName>
    </submittedName>
</protein>